<keyword evidence="2" id="KW-1185">Reference proteome</keyword>
<evidence type="ECO:0008006" key="3">
    <source>
        <dbReference type="Google" id="ProtNLM"/>
    </source>
</evidence>
<dbReference type="Proteomes" id="UP000023152">
    <property type="component" value="Unassembled WGS sequence"/>
</dbReference>
<evidence type="ECO:0000313" key="2">
    <source>
        <dbReference type="Proteomes" id="UP000023152"/>
    </source>
</evidence>
<dbReference type="Gene3D" id="2.120.10.80">
    <property type="entry name" value="Kelch-type beta propeller"/>
    <property type="match status" value="1"/>
</dbReference>
<reference evidence="1 2" key="1">
    <citation type="journal article" date="2013" name="Curr. Biol.">
        <title>The Genome of the Foraminiferan Reticulomyxa filosa.</title>
        <authorList>
            <person name="Glockner G."/>
            <person name="Hulsmann N."/>
            <person name="Schleicher M."/>
            <person name="Noegel A.A."/>
            <person name="Eichinger L."/>
            <person name="Gallinger C."/>
            <person name="Pawlowski J."/>
            <person name="Sierra R."/>
            <person name="Euteneuer U."/>
            <person name="Pillet L."/>
            <person name="Moustafa A."/>
            <person name="Platzer M."/>
            <person name="Groth M."/>
            <person name="Szafranski K."/>
            <person name="Schliwa M."/>
        </authorList>
    </citation>
    <scope>NUCLEOTIDE SEQUENCE [LARGE SCALE GENOMIC DNA]</scope>
</reference>
<dbReference type="InterPro" id="IPR015915">
    <property type="entry name" value="Kelch-typ_b-propeller"/>
</dbReference>
<comment type="caution">
    <text evidence="1">The sequence shown here is derived from an EMBL/GenBank/DDBJ whole genome shotgun (WGS) entry which is preliminary data.</text>
</comment>
<dbReference type="AlphaFoldDB" id="X6LNL0"/>
<dbReference type="EMBL" id="ASPP01033907">
    <property type="protein sequence ID" value="ETO03209.1"/>
    <property type="molecule type" value="Genomic_DNA"/>
</dbReference>
<dbReference type="SUPFAM" id="SSF117281">
    <property type="entry name" value="Kelch motif"/>
    <property type="match status" value="1"/>
</dbReference>
<name>X6LNL0_RETFI</name>
<sequence length="180" mass="21364">MIKTNEEKNKNYQIMLFYKKIGLSIEYNEDNNTFQFHQLPVCDDIAQLYAYAYLCINDVIFFFGGFGDKAASKSVHKYSIREKKWMTFQNTLPNPLFNCIAILSEEDNYIHIIGGKNNNCAILLTHMKTKVSLWDHSLLSKNEIKYIIQNWIRISEINFGWIDDFDKIIIKYSRWNKEHN</sequence>
<gene>
    <name evidence="1" type="ORF">RFI_34201</name>
</gene>
<proteinExistence type="predicted"/>
<organism evidence="1 2">
    <name type="scientific">Reticulomyxa filosa</name>
    <dbReference type="NCBI Taxonomy" id="46433"/>
    <lineage>
        <taxon>Eukaryota</taxon>
        <taxon>Sar</taxon>
        <taxon>Rhizaria</taxon>
        <taxon>Retaria</taxon>
        <taxon>Foraminifera</taxon>
        <taxon>Monothalamids</taxon>
        <taxon>Reticulomyxidae</taxon>
        <taxon>Reticulomyxa</taxon>
    </lineage>
</organism>
<accession>X6LNL0</accession>
<evidence type="ECO:0000313" key="1">
    <source>
        <dbReference type="EMBL" id="ETO03209.1"/>
    </source>
</evidence>
<protein>
    <recommendedName>
        <fullName evidence="3">Kelch motif family protein</fullName>
    </recommendedName>
</protein>